<dbReference type="EMBL" id="FPHJ01000037">
    <property type="protein sequence ID" value="SFV62370.1"/>
    <property type="molecule type" value="Genomic_DNA"/>
</dbReference>
<dbReference type="SMART" id="SM01234">
    <property type="entry name" value="Haemolytic"/>
    <property type="match status" value="1"/>
</dbReference>
<dbReference type="PANTHER" id="PTHR33383:SF1">
    <property type="entry name" value="MEMBRANE PROTEIN INSERTION EFFICIENCY FACTOR-RELATED"/>
    <property type="match status" value="1"/>
</dbReference>
<dbReference type="InterPro" id="IPR002696">
    <property type="entry name" value="Membr_insert_effic_factor_YidD"/>
</dbReference>
<dbReference type="HAMAP" id="MF_00386">
    <property type="entry name" value="UPF0161_YidD"/>
    <property type="match status" value="1"/>
</dbReference>
<reference evidence="1" key="1">
    <citation type="submission" date="2016-10" db="EMBL/GenBank/DDBJ databases">
        <authorList>
            <person name="de Groot N.N."/>
        </authorList>
    </citation>
    <scope>NUCLEOTIDE SEQUENCE</scope>
</reference>
<protein>
    <submittedName>
        <fullName evidence="1">Protein YidD</fullName>
    </submittedName>
</protein>
<organism evidence="1">
    <name type="scientific">hydrothermal vent metagenome</name>
    <dbReference type="NCBI Taxonomy" id="652676"/>
    <lineage>
        <taxon>unclassified sequences</taxon>
        <taxon>metagenomes</taxon>
        <taxon>ecological metagenomes</taxon>
    </lineage>
</organism>
<sequence length="73" mass="8597">MKYLLLLIIKFYQLFISPILGNNCRFLPTCSEYSYESIQKYGFFKGLKLSIKRISKCHPWHKGGYDPVPPQTH</sequence>
<proteinExistence type="inferred from homology"/>
<gene>
    <name evidence="1" type="ORF">MNB_SUP05-5-711</name>
</gene>
<evidence type="ECO:0000313" key="1">
    <source>
        <dbReference type="EMBL" id="SFV62370.1"/>
    </source>
</evidence>
<accession>A0A1W1C926</accession>
<dbReference type="PANTHER" id="PTHR33383">
    <property type="entry name" value="MEMBRANE PROTEIN INSERTION EFFICIENCY FACTOR-RELATED"/>
    <property type="match status" value="1"/>
</dbReference>
<name>A0A1W1C926_9ZZZZ</name>
<dbReference type="NCBIfam" id="TIGR00278">
    <property type="entry name" value="membrane protein insertion efficiency factor YidD"/>
    <property type="match status" value="1"/>
</dbReference>
<dbReference type="Pfam" id="PF01809">
    <property type="entry name" value="YidD"/>
    <property type="match status" value="1"/>
</dbReference>
<dbReference type="AlphaFoldDB" id="A0A1W1C926"/>